<feature type="domain" description="Carbohydrate kinase PfkB" evidence="6">
    <location>
        <begin position="21"/>
        <end position="299"/>
    </location>
</feature>
<dbReference type="InterPro" id="IPR029056">
    <property type="entry name" value="Ribokinase-like"/>
</dbReference>
<reference evidence="7 8" key="1">
    <citation type="submission" date="2017-03" db="EMBL/GenBank/DDBJ databases">
        <authorList>
            <person name="Afonso C.L."/>
            <person name="Miller P.J."/>
            <person name="Scott M.A."/>
            <person name="Spackman E."/>
            <person name="Goraichik I."/>
            <person name="Dimitrov K.M."/>
            <person name="Suarez D.L."/>
            <person name="Swayne D.E."/>
        </authorList>
    </citation>
    <scope>NUCLEOTIDE SEQUENCE [LARGE SCALE GENOMIC DNA]</scope>
    <source>
        <strain evidence="7 8">ATCC 9172</strain>
    </source>
</reference>
<dbReference type="Proteomes" id="UP000234641">
    <property type="component" value="Unassembled WGS sequence"/>
</dbReference>
<dbReference type="EMBL" id="FXYY01000003">
    <property type="protein sequence ID" value="SMX69097.1"/>
    <property type="molecule type" value="Genomic_DNA"/>
</dbReference>
<evidence type="ECO:0000256" key="1">
    <source>
        <dbReference type="ARBA" id="ARBA00010688"/>
    </source>
</evidence>
<keyword evidence="3" id="KW-0547">Nucleotide-binding</keyword>
<dbReference type="Gene3D" id="3.40.1190.20">
    <property type="match status" value="1"/>
</dbReference>
<sequence length="306" mass="31808">MSILVIGEALIDIVSSPGVPDRYAPGGAPANVALGLGRLGDEVQFLTDVGDDFHGGFLLAHLRESQVDVLATPRGGTSTALARLADDGSAEYEFQLRWDPDSSLLGSSGRSALHFGSIAAFLEPGSAVIDRLLDAVPEQSDPQTAGLQRAGTLISFDPNIRPSIVGSHEDVLPRFEELASRVDVLKLSDVDADWLYPDLTEEAQVDRLLDLGPGLVAMTRGGDGAILATASARVTVDSARVDVTDTIGAGDTFMVSLIHDLHASTSPMASLGAAELMALGDRASALAGITVGRSGADLPWAADLTN</sequence>
<evidence type="ECO:0000256" key="2">
    <source>
        <dbReference type="ARBA" id="ARBA00022679"/>
    </source>
</evidence>
<proteinExistence type="inferred from homology"/>
<dbReference type="CDD" id="cd01167">
    <property type="entry name" value="bac_FRK"/>
    <property type="match status" value="1"/>
</dbReference>
<keyword evidence="2 7" id="KW-0808">Transferase</keyword>
<keyword evidence="5" id="KW-0067">ATP-binding</keyword>
<organism evidence="7 8">
    <name type="scientific">Brevibacterium linens ATCC 9172</name>
    <dbReference type="NCBI Taxonomy" id="1255617"/>
    <lineage>
        <taxon>Bacteria</taxon>
        <taxon>Bacillati</taxon>
        <taxon>Actinomycetota</taxon>
        <taxon>Actinomycetes</taxon>
        <taxon>Micrococcales</taxon>
        <taxon>Brevibacteriaceae</taxon>
        <taxon>Brevibacterium</taxon>
    </lineage>
</organism>
<dbReference type="AlphaFoldDB" id="A0A2H1I1M5"/>
<dbReference type="PANTHER" id="PTHR43085">
    <property type="entry name" value="HEXOKINASE FAMILY MEMBER"/>
    <property type="match status" value="1"/>
</dbReference>
<accession>A0A2H1I1M5</accession>
<dbReference type="InterPro" id="IPR002173">
    <property type="entry name" value="Carboh/pur_kinase_PfkB_CS"/>
</dbReference>
<keyword evidence="4 7" id="KW-0418">Kinase</keyword>
<dbReference type="GO" id="GO:0008865">
    <property type="term" value="F:fructokinase activity"/>
    <property type="evidence" value="ECO:0007669"/>
    <property type="project" value="UniProtKB-EC"/>
</dbReference>
<evidence type="ECO:0000256" key="3">
    <source>
        <dbReference type="ARBA" id="ARBA00022741"/>
    </source>
</evidence>
<dbReference type="SUPFAM" id="SSF53613">
    <property type="entry name" value="Ribokinase-like"/>
    <property type="match status" value="1"/>
</dbReference>
<evidence type="ECO:0000313" key="8">
    <source>
        <dbReference type="Proteomes" id="UP000234641"/>
    </source>
</evidence>
<dbReference type="GO" id="GO:0005524">
    <property type="term" value="F:ATP binding"/>
    <property type="evidence" value="ECO:0007669"/>
    <property type="project" value="UniProtKB-KW"/>
</dbReference>
<evidence type="ECO:0000259" key="6">
    <source>
        <dbReference type="Pfam" id="PF00294"/>
    </source>
</evidence>
<dbReference type="InterPro" id="IPR050306">
    <property type="entry name" value="PfkB_Carbo_kinase"/>
</dbReference>
<comment type="similarity">
    <text evidence="1">Belongs to the carbohydrate kinase PfkB family.</text>
</comment>
<dbReference type="PROSITE" id="PS00583">
    <property type="entry name" value="PFKB_KINASES_1"/>
    <property type="match status" value="1"/>
</dbReference>
<protein>
    <submittedName>
        <fullName evidence="7">Fructokinase</fullName>
        <ecNumber evidence="7">2.7.1.4</ecNumber>
    </submittedName>
</protein>
<gene>
    <name evidence="7" type="ORF">BLIN9172_00648</name>
</gene>
<dbReference type="RefSeq" id="WP_101553828.1">
    <property type="nucleotide sequence ID" value="NZ_FXYY01000003.1"/>
</dbReference>
<name>A0A2H1I1M5_BRELN</name>
<dbReference type="Pfam" id="PF00294">
    <property type="entry name" value="PfkB"/>
    <property type="match status" value="1"/>
</dbReference>
<dbReference type="InterPro" id="IPR011611">
    <property type="entry name" value="PfkB_dom"/>
</dbReference>
<evidence type="ECO:0000256" key="4">
    <source>
        <dbReference type="ARBA" id="ARBA00022777"/>
    </source>
</evidence>
<evidence type="ECO:0000256" key="5">
    <source>
        <dbReference type="ARBA" id="ARBA00022840"/>
    </source>
</evidence>
<evidence type="ECO:0000313" key="7">
    <source>
        <dbReference type="EMBL" id="SMX69097.1"/>
    </source>
</evidence>
<dbReference type="PANTHER" id="PTHR43085:SF1">
    <property type="entry name" value="PSEUDOURIDINE KINASE-RELATED"/>
    <property type="match status" value="1"/>
</dbReference>
<dbReference type="EC" id="2.7.1.4" evidence="7"/>